<organism evidence="9 10">
    <name type="scientific">Mangrovicoccus algicola</name>
    <dbReference type="NCBI Taxonomy" id="2771008"/>
    <lineage>
        <taxon>Bacteria</taxon>
        <taxon>Pseudomonadati</taxon>
        <taxon>Pseudomonadota</taxon>
        <taxon>Alphaproteobacteria</taxon>
        <taxon>Rhodobacterales</taxon>
        <taxon>Paracoccaceae</taxon>
        <taxon>Mangrovicoccus</taxon>
    </lineage>
</organism>
<evidence type="ECO:0000256" key="5">
    <source>
        <dbReference type="PIRSR" id="PIRSR000137-2"/>
    </source>
</evidence>
<comment type="caution">
    <text evidence="9">The sequence shown here is derived from an EMBL/GenBank/DDBJ whole genome shotgun (WGS) entry which is preliminary data.</text>
</comment>
<evidence type="ECO:0000313" key="9">
    <source>
        <dbReference type="EMBL" id="MBE3638544.1"/>
    </source>
</evidence>
<evidence type="ECO:0000256" key="1">
    <source>
        <dbReference type="ARBA" id="ARBA00001974"/>
    </source>
</evidence>
<feature type="binding site" evidence="5">
    <location>
        <position position="505"/>
    </location>
    <ligand>
        <name>FAD</name>
        <dbReference type="ChEBI" id="CHEBI:57692"/>
    </ligand>
</feature>
<evidence type="ECO:0000259" key="8">
    <source>
        <dbReference type="PROSITE" id="PS00624"/>
    </source>
</evidence>
<dbReference type="PROSITE" id="PS00624">
    <property type="entry name" value="GMC_OXRED_2"/>
    <property type="match status" value="1"/>
</dbReference>
<evidence type="ECO:0000256" key="3">
    <source>
        <dbReference type="ARBA" id="ARBA00022630"/>
    </source>
</evidence>
<dbReference type="InterPro" id="IPR036188">
    <property type="entry name" value="FAD/NAD-bd_sf"/>
</dbReference>
<sequence length="543" mass="58346">MTRHSPLDLAPDRETAAETIRAQYDFIVIGGGTSGSVIARRLAEDPAAHVLLLEAGGSDRVPQVIDSTQWMWNIGTSRDWGYRAAPSPTVNGRRPVLPMGKVLGGGSSINGSIWARGHRNDFDNWAAASGEAAWNYENTLAIYRRIEDWQGAPDPQRRGKGGLLNIQQPDDPVPLVAGLIKGAEAIGIPFVEDINGAAMEGDGGCGLPNVLVQDGNRRVSMSATYLHPFMTRPNLHVLLCAETTRIEIEGGRATGVSFVRRGRQYTVRAGTEVILSAGAINSPKLLMLSGIGDAAQLAAQGIAVAQHLPGVGRNFQDHILMAGCVWEYVTPEAPRNNAAEFVFYAKSRPDLPTPDLMPVLEECPFGSEVTGPQYGLPAAPDSAWTLAPGLARPDSRGEVRLASADWRDAPVIEANFLSAQTDIDAMLTCIEMCREIGNSEFCAPYRKREIMPGPLPKAEMADFLRNAAGTYFHETCTCKMGRDEMSVVDGRLKVYGIEGLRVADGSIMPEITTGNTMAPCAVIGERAAAFLREAHGLTAETVA</sequence>
<feature type="binding site" evidence="5">
    <location>
        <begin position="33"/>
        <end position="34"/>
    </location>
    <ligand>
        <name>FAD</name>
        <dbReference type="ChEBI" id="CHEBI:57692"/>
    </ligand>
</feature>
<dbReference type="InterPro" id="IPR012132">
    <property type="entry name" value="GMC_OxRdtase"/>
</dbReference>
<dbReference type="GO" id="GO:0050660">
    <property type="term" value="F:flavin adenine dinucleotide binding"/>
    <property type="evidence" value="ECO:0007669"/>
    <property type="project" value="InterPro"/>
</dbReference>
<feature type="domain" description="Glucose-methanol-choline oxidoreductase N-terminal" evidence="7">
    <location>
        <begin position="100"/>
        <end position="123"/>
    </location>
</feature>
<dbReference type="PIRSF" id="PIRSF000137">
    <property type="entry name" value="Alcohol_oxidase"/>
    <property type="match status" value="1"/>
</dbReference>
<feature type="binding site" evidence="5">
    <location>
        <position position="471"/>
    </location>
    <ligand>
        <name>substrate</name>
    </ligand>
</feature>
<evidence type="ECO:0000259" key="7">
    <source>
        <dbReference type="PROSITE" id="PS00623"/>
    </source>
</evidence>
<evidence type="ECO:0000256" key="2">
    <source>
        <dbReference type="ARBA" id="ARBA00010790"/>
    </source>
</evidence>
<dbReference type="SUPFAM" id="SSF54373">
    <property type="entry name" value="FAD-linked reductases, C-terminal domain"/>
    <property type="match status" value="1"/>
</dbReference>
<evidence type="ECO:0000256" key="4">
    <source>
        <dbReference type="ARBA" id="ARBA00022827"/>
    </source>
</evidence>
<dbReference type="PROSITE" id="PS00623">
    <property type="entry name" value="GMC_OXRED_1"/>
    <property type="match status" value="1"/>
</dbReference>
<evidence type="ECO:0000313" key="10">
    <source>
        <dbReference type="Proteomes" id="UP000609121"/>
    </source>
</evidence>
<dbReference type="InterPro" id="IPR000172">
    <property type="entry name" value="GMC_OxRdtase_N"/>
</dbReference>
<dbReference type="RefSeq" id="WP_193182237.1">
    <property type="nucleotide sequence ID" value="NZ_JACVXA010000024.1"/>
</dbReference>
<name>A0A8J6Z670_9RHOB</name>
<dbReference type="Gene3D" id="3.30.560.10">
    <property type="entry name" value="Glucose Oxidase, domain 3"/>
    <property type="match status" value="1"/>
</dbReference>
<dbReference type="InterPro" id="IPR007867">
    <property type="entry name" value="GMC_OxRtase_C"/>
</dbReference>
<protein>
    <submittedName>
        <fullName evidence="9">GMC family oxidoreductase N-terminal domain-containing protein</fullName>
    </submittedName>
</protein>
<accession>A0A8J6Z670</accession>
<dbReference type="Proteomes" id="UP000609121">
    <property type="component" value="Unassembled WGS sequence"/>
</dbReference>
<proteinExistence type="inferred from homology"/>
<dbReference type="Gene3D" id="3.50.50.60">
    <property type="entry name" value="FAD/NAD(P)-binding domain"/>
    <property type="match status" value="1"/>
</dbReference>
<comment type="cofactor">
    <cofactor evidence="1 5">
        <name>FAD</name>
        <dbReference type="ChEBI" id="CHEBI:57692"/>
    </cofactor>
</comment>
<keyword evidence="10" id="KW-1185">Reference proteome</keyword>
<keyword evidence="4 5" id="KW-0274">FAD</keyword>
<reference evidence="9" key="1">
    <citation type="submission" date="2020-09" db="EMBL/GenBank/DDBJ databases">
        <title>A novel bacterium of genus Mangrovicoccus, isolated from South China Sea.</title>
        <authorList>
            <person name="Huang H."/>
            <person name="Mo K."/>
            <person name="Hu Y."/>
        </authorList>
    </citation>
    <scope>NUCLEOTIDE SEQUENCE</scope>
    <source>
        <strain evidence="9">HB182678</strain>
    </source>
</reference>
<dbReference type="Pfam" id="PF00732">
    <property type="entry name" value="GMC_oxred_N"/>
    <property type="match status" value="1"/>
</dbReference>
<dbReference type="GO" id="GO:0016614">
    <property type="term" value="F:oxidoreductase activity, acting on CH-OH group of donors"/>
    <property type="evidence" value="ECO:0007669"/>
    <property type="project" value="InterPro"/>
</dbReference>
<dbReference type="Pfam" id="PF05199">
    <property type="entry name" value="GMC_oxred_C"/>
    <property type="match status" value="1"/>
</dbReference>
<feature type="domain" description="Glucose-methanol-choline oxidoreductase N-terminal" evidence="8">
    <location>
        <begin position="278"/>
        <end position="292"/>
    </location>
</feature>
<dbReference type="PANTHER" id="PTHR11552:SF147">
    <property type="entry name" value="CHOLINE DEHYDROGENASE, MITOCHONDRIAL"/>
    <property type="match status" value="1"/>
</dbReference>
<comment type="similarity">
    <text evidence="2 6">Belongs to the GMC oxidoreductase family.</text>
</comment>
<gene>
    <name evidence="9" type="ORF">ICN82_10045</name>
</gene>
<dbReference type="PANTHER" id="PTHR11552">
    <property type="entry name" value="GLUCOSE-METHANOL-CHOLINE GMC OXIDOREDUCTASE"/>
    <property type="match status" value="1"/>
</dbReference>
<dbReference type="EMBL" id="JACVXA010000024">
    <property type="protein sequence ID" value="MBE3638544.1"/>
    <property type="molecule type" value="Genomic_DNA"/>
</dbReference>
<feature type="binding site" evidence="5">
    <location>
        <position position="102"/>
    </location>
    <ligand>
        <name>FAD</name>
        <dbReference type="ChEBI" id="CHEBI:57692"/>
    </ligand>
</feature>
<dbReference type="SUPFAM" id="SSF51905">
    <property type="entry name" value="FAD/NAD(P)-binding domain"/>
    <property type="match status" value="1"/>
</dbReference>
<keyword evidence="3 6" id="KW-0285">Flavoprotein</keyword>
<evidence type="ECO:0000256" key="6">
    <source>
        <dbReference type="RuleBase" id="RU003968"/>
    </source>
</evidence>
<dbReference type="AlphaFoldDB" id="A0A8J6Z670"/>